<evidence type="ECO:0000256" key="5">
    <source>
        <dbReference type="ARBA" id="ARBA00022764"/>
    </source>
</evidence>
<evidence type="ECO:0000256" key="3">
    <source>
        <dbReference type="ARBA" id="ARBA00022448"/>
    </source>
</evidence>
<feature type="domain" description="Solute-binding protein family 3/N-terminal" evidence="7">
    <location>
        <begin position="80"/>
        <end position="313"/>
    </location>
</feature>
<dbReference type="Gene3D" id="3.40.190.10">
    <property type="entry name" value="Periplasmic binding protein-like II"/>
    <property type="match status" value="2"/>
</dbReference>
<sequence>MSSKHSFNLVLKACDKRMYSMTHLFSKPLTLAAFMALGLAGCNNSSQTTAEAPAADDATTTEAAATDTNGTLQKIKDSGTIVVGHRDSSIPFSYIADDPNQPIGYAHDLEMKVVEAIKQKLNMPDLNVRYNLITSQTRIPLVQNGTVDFECGSTTNNEERQKQVAFSNGFFEIGTRLLTNKDSGIQNFEDLKGKTLVTTAGTTSERYIRQYNDDNKMDMNIISAKDHGEAFLMLENGRADAFMMDDVLLAGEKAKAKNPDEWVIVGEPQSFEIYGCMMRKDDPEFKAVVNEALNNVFSSGEINSIYDKWFLNPVPPKNVNLNFEMSDNLKALIANPHDGAQPKAATAQ</sequence>
<reference evidence="8" key="1">
    <citation type="submission" date="2013-11" db="EMBL/GenBank/DDBJ databases">
        <title>Microbial diversity, functional groups and degradation webs in Northern and Southern Mediterranean and Red Sea marine crude oil polluted sites.</title>
        <authorList>
            <person name="Daffonchio D."/>
            <person name="Mapelli F."/>
            <person name="Ferrer M."/>
            <person name="Richter M."/>
            <person name="Cherif A."/>
            <person name="Malkawi H.I."/>
            <person name="Yakimov M.M."/>
            <person name="Abdel-Fattah Y.R."/>
            <person name="Blaghen M."/>
            <person name="Golyshin P.N."/>
            <person name="Kalogerakis N."/>
            <person name="Boon N."/>
            <person name="Magagnini M."/>
            <person name="Fava F."/>
        </authorList>
    </citation>
    <scope>NUCLEOTIDE SEQUENCE</scope>
</reference>
<evidence type="ECO:0000256" key="4">
    <source>
        <dbReference type="ARBA" id="ARBA00022729"/>
    </source>
</evidence>
<dbReference type="InterPro" id="IPR001638">
    <property type="entry name" value="Solute-binding_3/MltF_N"/>
</dbReference>
<dbReference type="FunFam" id="3.40.190.10:FF:000052">
    <property type="entry name" value="Amino acid ABC transporter substrate-binding protein"/>
    <property type="match status" value="1"/>
</dbReference>
<dbReference type="EMBL" id="AYSL01001595">
    <property type="protein sequence ID" value="KTF05744.1"/>
    <property type="molecule type" value="Genomic_DNA"/>
</dbReference>
<dbReference type="PANTHER" id="PTHR30085">
    <property type="entry name" value="AMINO ACID ABC TRANSPORTER PERMEASE"/>
    <property type="match status" value="1"/>
</dbReference>
<comment type="similarity">
    <text evidence="2">Belongs to the bacterial solute-binding protein 3 family.</text>
</comment>
<keyword evidence="4" id="KW-0732">Signal</keyword>
<comment type="subcellular location">
    <subcellularLocation>
        <location evidence="1">Periplasm</location>
    </subcellularLocation>
</comment>
<name>A0A1B6NQM9_9ZZZZ</name>
<evidence type="ECO:0000259" key="7">
    <source>
        <dbReference type="SMART" id="SM00062"/>
    </source>
</evidence>
<keyword evidence="6" id="KW-0029">Amino-acid transport</keyword>
<dbReference type="SUPFAM" id="SSF53850">
    <property type="entry name" value="Periplasmic binding protein-like II"/>
    <property type="match status" value="1"/>
</dbReference>
<dbReference type="PANTHER" id="PTHR30085:SF2">
    <property type="entry name" value="GLUTAMATE_ASPARTATE IMPORT SOLUTE-BINDING PROTEIN"/>
    <property type="match status" value="1"/>
</dbReference>
<evidence type="ECO:0000313" key="8">
    <source>
        <dbReference type="EMBL" id="KTF05744.1"/>
    </source>
</evidence>
<dbReference type="SMART" id="SM00062">
    <property type="entry name" value="PBPb"/>
    <property type="match status" value="1"/>
</dbReference>
<dbReference type="Pfam" id="PF00497">
    <property type="entry name" value="SBP_bac_3"/>
    <property type="match status" value="1"/>
</dbReference>
<protein>
    <submittedName>
        <fullName evidence="8">Glutamate/aspartate ABC transporter, periplasmic glutamate/aspartate-binding protein</fullName>
    </submittedName>
</protein>
<gene>
    <name evidence="8" type="ORF">MGSAQ_002761</name>
</gene>
<dbReference type="NCBIfam" id="NF008063">
    <property type="entry name" value="PRK10797.1"/>
    <property type="match status" value="1"/>
</dbReference>
<dbReference type="GO" id="GO:0005576">
    <property type="term" value="C:extracellular region"/>
    <property type="evidence" value="ECO:0007669"/>
    <property type="project" value="TreeGrafter"/>
</dbReference>
<comment type="caution">
    <text evidence="8">The sequence shown here is derived from an EMBL/GenBank/DDBJ whole genome shotgun (WGS) entry which is preliminary data.</text>
</comment>
<dbReference type="GO" id="GO:0030288">
    <property type="term" value="C:outer membrane-bounded periplasmic space"/>
    <property type="evidence" value="ECO:0007669"/>
    <property type="project" value="TreeGrafter"/>
</dbReference>
<proteinExistence type="inferred from homology"/>
<keyword evidence="3" id="KW-0813">Transport</keyword>
<dbReference type="CDD" id="cd13688">
    <property type="entry name" value="PBP2_GltI_DEBP"/>
    <property type="match status" value="1"/>
</dbReference>
<dbReference type="AlphaFoldDB" id="A0A1B6NQM9"/>
<keyword evidence="5" id="KW-0574">Periplasm</keyword>
<organism evidence="8">
    <name type="scientific">marine sediment metagenome</name>
    <dbReference type="NCBI Taxonomy" id="412755"/>
    <lineage>
        <taxon>unclassified sequences</taxon>
        <taxon>metagenomes</taxon>
        <taxon>ecological metagenomes</taxon>
    </lineage>
</organism>
<dbReference type="GO" id="GO:0006865">
    <property type="term" value="P:amino acid transport"/>
    <property type="evidence" value="ECO:0007669"/>
    <property type="project" value="UniProtKB-KW"/>
</dbReference>
<evidence type="ECO:0000256" key="1">
    <source>
        <dbReference type="ARBA" id="ARBA00004418"/>
    </source>
</evidence>
<evidence type="ECO:0000256" key="6">
    <source>
        <dbReference type="ARBA" id="ARBA00022970"/>
    </source>
</evidence>
<accession>A0A1B6NQM9</accession>
<dbReference type="InterPro" id="IPR051455">
    <property type="entry name" value="Bact_solute-bind_prot3"/>
</dbReference>
<evidence type="ECO:0000256" key="2">
    <source>
        <dbReference type="ARBA" id="ARBA00010333"/>
    </source>
</evidence>